<protein>
    <submittedName>
        <fullName evidence="1">Uncharacterized protein</fullName>
    </submittedName>
</protein>
<proteinExistence type="predicted"/>
<gene>
    <name evidence="1" type="ORF">EDM56_14915</name>
</gene>
<sequence length="196" mass="22218">MKKTFLLSSLLLFIIGISLFLNDRSAVTPVAAIEQVRTSVGQIYDEIDLANGKMVFYVRGDNQMINAEYVKKTWTGGWKWGFGGGHSIPPLQKDVLDTEHDWTDQYFPSTKGTPFDLPSPMLFGVILTNDIQTIRVQSERTKESFDAHILSNDLFPFKLWYVLVPEEQGVKFTLEALSSAQKVVSVKTSDWQIHNE</sequence>
<dbReference type="EMBL" id="RHHQ01000012">
    <property type="protein sequence ID" value="RNB86994.1"/>
    <property type="molecule type" value="Genomic_DNA"/>
</dbReference>
<comment type="caution">
    <text evidence="1">The sequence shown here is derived from an EMBL/GenBank/DDBJ whole genome shotgun (WGS) entry which is preliminary data.</text>
</comment>
<keyword evidence="2" id="KW-1185">Reference proteome</keyword>
<reference evidence="1 2" key="1">
    <citation type="submission" date="2018-10" db="EMBL/GenBank/DDBJ databases">
        <title>Phylogenomics of Brevibacillus.</title>
        <authorList>
            <person name="Dunlap C."/>
        </authorList>
    </citation>
    <scope>NUCLEOTIDE SEQUENCE [LARGE SCALE GENOMIC DNA]</scope>
    <source>
        <strain evidence="1 2">JCM 15716</strain>
    </source>
</reference>
<dbReference type="Proteomes" id="UP000271031">
    <property type="component" value="Unassembled WGS sequence"/>
</dbReference>
<dbReference type="AlphaFoldDB" id="A0A3M8DG28"/>
<name>A0A3M8DG28_9BACL</name>
<evidence type="ECO:0000313" key="2">
    <source>
        <dbReference type="Proteomes" id="UP000271031"/>
    </source>
</evidence>
<dbReference type="RefSeq" id="WP_122918692.1">
    <property type="nucleotide sequence ID" value="NZ_RHHQ01000012.1"/>
</dbReference>
<dbReference type="OrthoDB" id="1902411at2"/>
<organism evidence="1 2">
    <name type="scientific">Brevibacillus fluminis</name>
    <dbReference type="NCBI Taxonomy" id="511487"/>
    <lineage>
        <taxon>Bacteria</taxon>
        <taxon>Bacillati</taxon>
        <taxon>Bacillota</taxon>
        <taxon>Bacilli</taxon>
        <taxon>Bacillales</taxon>
        <taxon>Paenibacillaceae</taxon>
        <taxon>Brevibacillus</taxon>
    </lineage>
</organism>
<evidence type="ECO:0000313" key="1">
    <source>
        <dbReference type="EMBL" id="RNB86994.1"/>
    </source>
</evidence>
<accession>A0A3M8DG28</accession>